<dbReference type="KEGG" id="txa:HQN79_08590"/>
<accession>A0A7D4SNL9</accession>
<feature type="signal peptide" evidence="1">
    <location>
        <begin position="1"/>
        <end position="39"/>
    </location>
</feature>
<dbReference type="Proteomes" id="UP000504724">
    <property type="component" value="Chromosome"/>
</dbReference>
<dbReference type="SUPFAM" id="SSF53850">
    <property type="entry name" value="Periplasmic binding protein-like II"/>
    <property type="match status" value="1"/>
</dbReference>
<protein>
    <recommendedName>
        <fullName evidence="4">PBP superfamily domain-containing protein</fullName>
    </recommendedName>
</protein>
<feature type="chain" id="PRO_5028847440" description="PBP superfamily domain-containing protein" evidence="1">
    <location>
        <begin position="40"/>
        <end position="170"/>
    </location>
</feature>
<dbReference type="Gene3D" id="3.40.190.10">
    <property type="entry name" value="Periplasmic binding protein-like II"/>
    <property type="match status" value="1"/>
</dbReference>
<evidence type="ECO:0000313" key="3">
    <source>
        <dbReference type="Proteomes" id="UP000504724"/>
    </source>
</evidence>
<organism evidence="2 3">
    <name type="scientific">Thiomicrorhabdus xiamenensis</name>
    <dbReference type="NCBI Taxonomy" id="2739063"/>
    <lineage>
        <taxon>Bacteria</taxon>
        <taxon>Pseudomonadati</taxon>
        <taxon>Pseudomonadota</taxon>
        <taxon>Gammaproteobacteria</taxon>
        <taxon>Thiotrichales</taxon>
        <taxon>Piscirickettsiaceae</taxon>
        <taxon>Thiomicrorhabdus</taxon>
    </lineage>
</organism>
<gene>
    <name evidence="2" type="ORF">HQN79_08590</name>
</gene>
<evidence type="ECO:0000256" key="1">
    <source>
        <dbReference type="SAM" id="SignalP"/>
    </source>
</evidence>
<reference evidence="2 3" key="1">
    <citation type="submission" date="2020-05" db="EMBL/GenBank/DDBJ databases">
        <title>Thiomicrorhabdus sediminis sp.nov. and Thiomicrorhabdus xiamenensis sp.nov., novel sulfur-oxidizing bacteria isolated from coastal sediment.</title>
        <authorList>
            <person name="Liu X."/>
        </authorList>
    </citation>
    <scope>NUCLEOTIDE SEQUENCE [LARGE SCALE GENOMIC DNA]</scope>
    <source>
        <strain evidence="2 3">G2</strain>
    </source>
</reference>
<keyword evidence="1" id="KW-0732">Signal</keyword>
<sequence length="170" mass="19412">MAIFFSYLLKTDLNRRKLFSALVGILSLSLLLNAQTSAAADATVSVIVHYPNGHVVEYQQQNAYSPEMIDKIFTSKLRSWPNGLPIQAFILPVNNPVHREFVHKYLNTNVYQIQRIWNRLIFSGRGIAPIELQNEEEMIQNVYKTPGAVGYIATRNLYRLSQTSILKESK</sequence>
<evidence type="ECO:0008006" key="4">
    <source>
        <dbReference type="Google" id="ProtNLM"/>
    </source>
</evidence>
<evidence type="ECO:0000313" key="2">
    <source>
        <dbReference type="EMBL" id="QKI89621.1"/>
    </source>
</evidence>
<name>A0A7D4SNL9_9GAMM</name>
<dbReference type="AlphaFoldDB" id="A0A7D4SNL9"/>
<keyword evidence="3" id="KW-1185">Reference proteome</keyword>
<proteinExistence type="predicted"/>
<dbReference type="RefSeq" id="WP_173285615.1">
    <property type="nucleotide sequence ID" value="NZ_CP054020.1"/>
</dbReference>
<dbReference type="EMBL" id="CP054020">
    <property type="protein sequence ID" value="QKI89621.1"/>
    <property type="molecule type" value="Genomic_DNA"/>
</dbReference>